<reference evidence="1" key="1">
    <citation type="submission" date="2023-01" db="EMBL/GenBank/DDBJ databases">
        <authorList>
            <person name="Van Ghelder C."/>
            <person name="Rancurel C."/>
        </authorList>
    </citation>
    <scope>NUCLEOTIDE SEQUENCE</scope>
    <source>
        <strain evidence="1">CNCM I-4278</strain>
    </source>
</reference>
<proteinExistence type="predicted"/>
<dbReference type="Proteomes" id="UP001152607">
    <property type="component" value="Unassembled WGS sequence"/>
</dbReference>
<dbReference type="AlphaFoldDB" id="A0A9W4UDL9"/>
<dbReference type="EMBL" id="CAOQHR010000003">
    <property type="protein sequence ID" value="CAI6332792.1"/>
    <property type="molecule type" value="Genomic_DNA"/>
</dbReference>
<evidence type="ECO:0000313" key="1">
    <source>
        <dbReference type="EMBL" id="CAI6332792.1"/>
    </source>
</evidence>
<name>A0A9W4UDL9_9PLEO</name>
<comment type="caution">
    <text evidence="1">The sequence shown here is derived from an EMBL/GenBank/DDBJ whole genome shotgun (WGS) entry which is preliminary data.</text>
</comment>
<keyword evidence="2" id="KW-1185">Reference proteome</keyword>
<protein>
    <submittedName>
        <fullName evidence="1">Uncharacterized protein</fullName>
    </submittedName>
</protein>
<gene>
    <name evidence="1" type="ORF">PDIGIT_LOCUS5822</name>
</gene>
<evidence type="ECO:0000313" key="2">
    <source>
        <dbReference type="Proteomes" id="UP001152607"/>
    </source>
</evidence>
<organism evidence="1 2">
    <name type="scientific">Periconia digitata</name>
    <dbReference type="NCBI Taxonomy" id="1303443"/>
    <lineage>
        <taxon>Eukaryota</taxon>
        <taxon>Fungi</taxon>
        <taxon>Dikarya</taxon>
        <taxon>Ascomycota</taxon>
        <taxon>Pezizomycotina</taxon>
        <taxon>Dothideomycetes</taxon>
        <taxon>Pleosporomycetidae</taxon>
        <taxon>Pleosporales</taxon>
        <taxon>Massarineae</taxon>
        <taxon>Periconiaceae</taxon>
        <taxon>Periconia</taxon>
    </lineage>
</organism>
<accession>A0A9W4UDL9</accession>
<sequence length="113" mass="12726">MTTFANYVVRGSRRVVFTCEKPISDRRRCNGTNIFASNSEIRPIRVSIHTKTPHLTYAVSSAYAGLTRLKDQHRDIRNMFQQSLPVSVIGTCPMLNTKSSESLILLVTIRGRA</sequence>